<proteinExistence type="predicted"/>
<evidence type="ECO:0000313" key="2">
    <source>
        <dbReference type="EMBL" id="KAB5544765.1"/>
    </source>
</evidence>
<reference evidence="3" key="1">
    <citation type="journal article" date="2019" name="Gigascience">
        <title>De novo genome assembly of the endangered Acer yangbiense, a plant species with extremely small populations endemic to Yunnan Province, China.</title>
        <authorList>
            <person name="Yang J."/>
            <person name="Wariss H.M."/>
            <person name="Tao L."/>
            <person name="Zhang R."/>
            <person name="Yun Q."/>
            <person name="Hollingsworth P."/>
            <person name="Dao Z."/>
            <person name="Luo G."/>
            <person name="Guo H."/>
            <person name="Ma Y."/>
            <person name="Sun W."/>
        </authorList>
    </citation>
    <scope>NUCLEOTIDE SEQUENCE [LARGE SCALE GENOMIC DNA]</scope>
    <source>
        <strain evidence="3">cv. br00</strain>
    </source>
</reference>
<name>A0A5N5LPM2_9ROSI</name>
<feature type="region of interest" description="Disordered" evidence="1">
    <location>
        <begin position="159"/>
        <end position="191"/>
    </location>
</feature>
<comment type="caution">
    <text evidence="2">The sequence shown here is derived from an EMBL/GenBank/DDBJ whole genome shotgun (WGS) entry which is preliminary data.</text>
</comment>
<sequence>MSESSWEMDPADWTDKEKTFVRREERQKKIVKMNHCAIQQNAFSNREENRNSVSIPISERRNPVACPIPRRLGLLSDHPSRSLRFQFSHQSELCDSIAGTDFLEIILTKGYGMDNQSFCKQVSSSPPPFFCGSPPSRVANPLIQDARFGDERFTPFSPVTPIPTPMDLSSSSPRKGGLVRASFGNKPGNSNLSKQYSDDGLLIFACELRQHVLKMGPGKVELELFFSGFSVHLLRNEHRDLAL</sequence>
<gene>
    <name evidence="2" type="ORF">DKX38_012877</name>
</gene>
<dbReference type="AlphaFoldDB" id="A0A5N5LPM2"/>
<evidence type="ECO:0000256" key="1">
    <source>
        <dbReference type="SAM" id="MobiDB-lite"/>
    </source>
</evidence>
<dbReference type="Proteomes" id="UP000326939">
    <property type="component" value="Chromosome 8"/>
</dbReference>
<protein>
    <submittedName>
        <fullName evidence="2">Uncharacterized protein</fullName>
    </submittedName>
</protein>
<dbReference type="EMBL" id="VDCV01000008">
    <property type="protein sequence ID" value="KAB5544765.1"/>
    <property type="molecule type" value="Genomic_DNA"/>
</dbReference>
<dbReference type="PANTHER" id="PTHR33384:SF1">
    <property type="entry name" value="EXPRESSED PROTEIN"/>
    <property type="match status" value="1"/>
</dbReference>
<dbReference type="PANTHER" id="PTHR33384">
    <property type="entry name" value="EXPRESSED PROTEIN"/>
    <property type="match status" value="1"/>
</dbReference>
<accession>A0A5N5LPM2</accession>
<evidence type="ECO:0000313" key="3">
    <source>
        <dbReference type="Proteomes" id="UP000326939"/>
    </source>
</evidence>
<organism evidence="2 3">
    <name type="scientific">Salix brachista</name>
    <dbReference type="NCBI Taxonomy" id="2182728"/>
    <lineage>
        <taxon>Eukaryota</taxon>
        <taxon>Viridiplantae</taxon>
        <taxon>Streptophyta</taxon>
        <taxon>Embryophyta</taxon>
        <taxon>Tracheophyta</taxon>
        <taxon>Spermatophyta</taxon>
        <taxon>Magnoliopsida</taxon>
        <taxon>eudicotyledons</taxon>
        <taxon>Gunneridae</taxon>
        <taxon>Pentapetalae</taxon>
        <taxon>rosids</taxon>
        <taxon>fabids</taxon>
        <taxon>Malpighiales</taxon>
        <taxon>Salicaceae</taxon>
        <taxon>Saliceae</taxon>
        <taxon>Salix</taxon>
    </lineage>
</organism>
<keyword evidence="3" id="KW-1185">Reference proteome</keyword>